<evidence type="ECO:0000313" key="1">
    <source>
        <dbReference type="EMBL" id="KAJ6749684.1"/>
    </source>
</evidence>
<organism evidence="1 2">
    <name type="scientific">Salix viminalis</name>
    <name type="common">Common osier</name>
    <name type="synonym">Basket willow</name>
    <dbReference type="NCBI Taxonomy" id="40686"/>
    <lineage>
        <taxon>Eukaryota</taxon>
        <taxon>Viridiplantae</taxon>
        <taxon>Streptophyta</taxon>
        <taxon>Embryophyta</taxon>
        <taxon>Tracheophyta</taxon>
        <taxon>Spermatophyta</taxon>
        <taxon>Magnoliopsida</taxon>
        <taxon>eudicotyledons</taxon>
        <taxon>Gunneridae</taxon>
        <taxon>Pentapetalae</taxon>
        <taxon>rosids</taxon>
        <taxon>fabids</taxon>
        <taxon>Malpighiales</taxon>
        <taxon>Salicaceae</taxon>
        <taxon>Saliceae</taxon>
        <taxon>Salix</taxon>
    </lineage>
</organism>
<proteinExistence type="predicted"/>
<accession>A0A9Q0ZWS8</accession>
<sequence>VGADAKTPRGLEKAEINRIFLTLSSRREEEGETPFPFSRDQEIGSLDFFL</sequence>
<reference evidence="1" key="2">
    <citation type="journal article" date="2023" name="Int. J. Mol. Sci.">
        <title>De Novo Assembly and Annotation of 11 Diverse Shrub Willow (Salix) Genomes Reveals Novel Gene Organization in Sex-Linked Regions.</title>
        <authorList>
            <person name="Hyden B."/>
            <person name="Feng K."/>
            <person name="Yates T.B."/>
            <person name="Jawdy S."/>
            <person name="Cereghino C."/>
            <person name="Smart L.B."/>
            <person name="Muchero W."/>
        </authorList>
    </citation>
    <scope>NUCLEOTIDE SEQUENCE [LARGE SCALE GENOMIC DNA]</scope>
    <source>
        <tissue evidence="1">Shoot tip</tissue>
    </source>
</reference>
<comment type="caution">
    <text evidence="1">The sequence shown here is derived from an EMBL/GenBank/DDBJ whole genome shotgun (WGS) entry which is preliminary data.</text>
</comment>
<dbReference type="Proteomes" id="UP001151529">
    <property type="component" value="Chromosome 16"/>
</dbReference>
<gene>
    <name evidence="1" type="ORF">OIU85_000329</name>
</gene>
<feature type="non-terminal residue" evidence="1">
    <location>
        <position position="1"/>
    </location>
</feature>
<name>A0A9Q0ZWS8_SALVM</name>
<dbReference type="AlphaFoldDB" id="A0A9Q0ZWS8"/>
<dbReference type="OrthoDB" id="1703314at2759"/>
<dbReference type="EMBL" id="JAPFFL010000001">
    <property type="protein sequence ID" value="KAJ6749684.1"/>
    <property type="molecule type" value="Genomic_DNA"/>
</dbReference>
<protein>
    <submittedName>
        <fullName evidence="1">Uncharacterized protein</fullName>
    </submittedName>
</protein>
<keyword evidence="2" id="KW-1185">Reference proteome</keyword>
<evidence type="ECO:0000313" key="2">
    <source>
        <dbReference type="Proteomes" id="UP001151529"/>
    </source>
</evidence>
<reference evidence="1" key="1">
    <citation type="submission" date="2022-11" db="EMBL/GenBank/DDBJ databases">
        <authorList>
            <person name="Hyden B.L."/>
            <person name="Feng K."/>
            <person name="Yates T."/>
            <person name="Jawdy S."/>
            <person name="Smart L.B."/>
            <person name="Muchero W."/>
        </authorList>
    </citation>
    <scope>NUCLEOTIDE SEQUENCE</scope>
    <source>
        <tissue evidence="1">Shoot tip</tissue>
    </source>
</reference>